<accession>A0A1H1SX41</accession>
<keyword evidence="2" id="KW-1185">Reference proteome</keyword>
<name>A0A1H1SX41_9ACTN</name>
<reference evidence="1 2" key="1">
    <citation type="submission" date="2016-10" db="EMBL/GenBank/DDBJ databases">
        <authorList>
            <person name="de Groot N.N."/>
        </authorList>
    </citation>
    <scope>NUCLEOTIDE SEQUENCE [LARGE SCALE GENOMIC DNA]</scope>
    <source>
        <strain evidence="1 2">DSM 21741</strain>
    </source>
</reference>
<sequence>MSATYEQVQVDSRAQWRAWLTEHGADSPGVWLLTWKKGAGPHVAYGDIVDEALCFGWVDSQPRAVDEARSSRLLTPRRPGSSWSRVNKQRVQHLTEAGLMTAAGLAVIDAAKADGSWTALDLVEDLVEPDDLHVALNAQPQARVNWDNFPRSTKRAILEWIGAAKTDTTHNRRVQQTVDDAAAGRRAHQWRQPKPP</sequence>
<dbReference type="RefSeq" id="WP_091412370.1">
    <property type="nucleotide sequence ID" value="NZ_LT629749.1"/>
</dbReference>
<gene>
    <name evidence="1" type="ORF">SAMN04488543_1893</name>
</gene>
<protein>
    <submittedName>
        <fullName evidence="1">Uncharacterized conserved protein YdeI, YjbR/CyaY-like superfamily, DUF1801 family</fullName>
    </submittedName>
</protein>
<dbReference type="AlphaFoldDB" id="A0A1H1SX41"/>
<organism evidence="1 2">
    <name type="scientific">Friedmanniella luteola</name>
    <dbReference type="NCBI Taxonomy" id="546871"/>
    <lineage>
        <taxon>Bacteria</taxon>
        <taxon>Bacillati</taxon>
        <taxon>Actinomycetota</taxon>
        <taxon>Actinomycetes</taxon>
        <taxon>Propionibacteriales</taxon>
        <taxon>Nocardioidaceae</taxon>
        <taxon>Friedmanniella</taxon>
    </lineage>
</organism>
<evidence type="ECO:0000313" key="2">
    <source>
        <dbReference type="Proteomes" id="UP000199092"/>
    </source>
</evidence>
<proteinExistence type="predicted"/>
<dbReference type="Proteomes" id="UP000199092">
    <property type="component" value="Chromosome I"/>
</dbReference>
<dbReference type="OrthoDB" id="9796999at2"/>
<evidence type="ECO:0000313" key="1">
    <source>
        <dbReference type="EMBL" id="SDS52511.1"/>
    </source>
</evidence>
<dbReference type="EMBL" id="LT629749">
    <property type="protein sequence ID" value="SDS52511.1"/>
    <property type="molecule type" value="Genomic_DNA"/>
</dbReference>
<dbReference type="Pfam" id="PF13376">
    <property type="entry name" value="OmdA"/>
    <property type="match status" value="1"/>
</dbReference>